<dbReference type="RefSeq" id="WP_378966587.1">
    <property type="nucleotide sequence ID" value="NZ_JBHTBJ010000006.1"/>
</dbReference>
<feature type="signal peptide" evidence="2">
    <location>
        <begin position="1"/>
        <end position="22"/>
    </location>
</feature>
<dbReference type="Pfam" id="PF14016">
    <property type="entry name" value="DUF4232"/>
    <property type="match status" value="1"/>
</dbReference>
<keyword evidence="5" id="KW-1185">Reference proteome</keyword>
<feature type="compositionally biased region" description="Low complexity" evidence="1">
    <location>
        <begin position="36"/>
        <end position="55"/>
    </location>
</feature>
<evidence type="ECO:0000259" key="3">
    <source>
        <dbReference type="Pfam" id="PF14016"/>
    </source>
</evidence>
<gene>
    <name evidence="4" type="ORF">ACFQS1_11075</name>
</gene>
<accession>A0ABW2HMV5</accession>
<feature type="region of interest" description="Disordered" evidence="1">
    <location>
        <begin position="25"/>
        <end position="84"/>
    </location>
</feature>
<dbReference type="InterPro" id="IPR025326">
    <property type="entry name" value="DUF4232"/>
</dbReference>
<evidence type="ECO:0000256" key="1">
    <source>
        <dbReference type="SAM" id="MobiDB-lite"/>
    </source>
</evidence>
<sequence length="222" mass="22024">MKRLVHLLAAATVLLAAACSHDDPSASAGSQGKWVAPSGAASEPAAPSGRTSAPPAGQPGGAGVTDPGATGTKPRATKTASRCRTADLKASTGAVESNAGLLYVNLVFTNKSAKPCSLAGYPAVAWVAAKTGEAIDQSFAPSPSEAPPPTVTIAPKKSAHATLAYHHPGEVDPATCKSVAVKGYTVTPPHETSSIFVKGATTACSSTGVNTGRILAIATGSR</sequence>
<dbReference type="EMBL" id="JBHTBJ010000006">
    <property type="protein sequence ID" value="MFC7274524.1"/>
    <property type="molecule type" value="Genomic_DNA"/>
</dbReference>
<evidence type="ECO:0000256" key="2">
    <source>
        <dbReference type="SAM" id="SignalP"/>
    </source>
</evidence>
<protein>
    <submittedName>
        <fullName evidence="4">DUF4232 domain-containing protein</fullName>
    </submittedName>
</protein>
<comment type="caution">
    <text evidence="4">The sequence shown here is derived from an EMBL/GenBank/DDBJ whole genome shotgun (WGS) entry which is preliminary data.</text>
</comment>
<keyword evidence="2" id="KW-0732">Signal</keyword>
<name>A0ABW2HMV5_9ACTN</name>
<reference evidence="5" key="1">
    <citation type="journal article" date="2019" name="Int. J. Syst. Evol. Microbiol.">
        <title>The Global Catalogue of Microorganisms (GCM) 10K type strain sequencing project: providing services to taxonomists for standard genome sequencing and annotation.</title>
        <authorList>
            <consortium name="The Broad Institute Genomics Platform"/>
            <consortium name="The Broad Institute Genome Sequencing Center for Infectious Disease"/>
            <person name="Wu L."/>
            <person name="Ma J."/>
        </authorList>
    </citation>
    <scope>NUCLEOTIDE SEQUENCE [LARGE SCALE GENOMIC DNA]</scope>
    <source>
        <strain evidence="5">XZYJT-10</strain>
    </source>
</reference>
<evidence type="ECO:0000313" key="5">
    <source>
        <dbReference type="Proteomes" id="UP001596548"/>
    </source>
</evidence>
<proteinExistence type="predicted"/>
<dbReference type="Proteomes" id="UP001596548">
    <property type="component" value="Unassembled WGS sequence"/>
</dbReference>
<dbReference type="PROSITE" id="PS51257">
    <property type="entry name" value="PROKAR_LIPOPROTEIN"/>
    <property type="match status" value="1"/>
</dbReference>
<evidence type="ECO:0000313" key="4">
    <source>
        <dbReference type="EMBL" id="MFC7274524.1"/>
    </source>
</evidence>
<organism evidence="4 5">
    <name type="scientific">Paractinoplanes rhizophilus</name>
    <dbReference type="NCBI Taxonomy" id="1416877"/>
    <lineage>
        <taxon>Bacteria</taxon>
        <taxon>Bacillati</taxon>
        <taxon>Actinomycetota</taxon>
        <taxon>Actinomycetes</taxon>
        <taxon>Micromonosporales</taxon>
        <taxon>Micromonosporaceae</taxon>
        <taxon>Paractinoplanes</taxon>
    </lineage>
</organism>
<feature type="domain" description="DUF4232" evidence="3">
    <location>
        <begin position="83"/>
        <end position="212"/>
    </location>
</feature>
<feature type="chain" id="PRO_5045968125" evidence="2">
    <location>
        <begin position="23"/>
        <end position="222"/>
    </location>
</feature>